<dbReference type="PANTHER" id="PTHR33130:SF42">
    <property type="entry name" value="O-ACYLTRANSFERASE, PUTATIVE (DUF1639)-RELATED"/>
    <property type="match status" value="1"/>
</dbReference>
<feature type="region of interest" description="Disordered" evidence="1">
    <location>
        <begin position="93"/>
        <end position="117"/>
    </location>
</feature>
<protein>
    <submittedName>
        <fullName evidence="2">Uncharacterized protein</fullName>
    </submittedName>
</protein>
<gene>
    <name evidence="2" type="ORF">NC653_030912</name>
</gene>
<reference evidence="2" key="1">
    <citation type="journal article" date="2023" name="Mol. Ecol. Resour.">
        <title>Chromosome-level genome assembly of a triploid poplar Populus alba 'Berolinensis'.</title>
        <authorList>
            <person name="Chen S."/>
            <person name="Yu Y."/>
            <person name="Wang X."/>
            <person name="Wang S."/>
            <person name="Zhang T."/>
            <person name="Zhou Y."/>
            <person name="He R."/>
            <person name="Meng N."/>
            <person name="Wang Y."/>
            <person name="Liu W."/>
            <person name="Liu Z."/>
            <person name="Liu J."/>
            <person name="Guo Q."/>
            <person name="Huang H."/>
            <person name="Sederoff R.R."/>
            <person name="Wang G."/>
            <person name="Qu G."/>
            <person name="Chen S."/>
        </authorList>
    </citation>
    <scope>NUCLEOTIDE SEQUENCE</scope>
    <source>
        <strain evidence="2">SC-2020</strain>
    </source>
</reference>
<dbReference type="Pfam" id="PF07797">
    <property type="entry name" value="DUF1639"/>
    <property type="match status" value="1"/>
</dbReference>
<feature type="compositionally biased region" description="Basic and acidic residues" evidence="1">
    <location>
        <begin position="99"/>
        <end position="113"/>
    </location>
</feature>
<proteinExistence type="predicted"/>
<evidence type="ECO:0000313" key="2">
    <source>
        <dbReference type="EMBL" id="KAJ6974908.1"/>
    </source>
</evidence>
<evidence type="ECO:0000256" key="1">
    <source>
        <dbReference type="SAM" id="MobiDB-lite"/>
    </source>
</evidence>
<dbReference type="EMBL" id="JAQIZT010000013">
    <property type="protein sequence ID" value="KAJ6974908.1"/>
    <property type="molecule type" value="Genomic_DNA"/>
</dbReference>
<comment type="caution">
    <text evidence="2">The sequence shown here is derived from an EMBL/GenBank/DDBJ whole genome shotgun (WGS) entry which is preliminary data.</text>
</comment>
<dbReference type="Proteomes" id="UP001164929">
    <property type="component" value="Chromosome 13"/>
</dbReference>
<dbReference type="InterPro" id="IPR012438">
    <property type="entry name" value="DUF1639"/>
</dbReference>
<sequence length="414" mass="47454">MILPLDMEKEERNQRATCKGLEPEFFLQWGNKKRLRCVRVRDPRIISQRSDGVFRRKTSSRIDRFVVSSTTTEKDTYLPQSNRLTRNSEAAILRSSVTENRKSSSPEKEDRCYTTRGSGILDENGKVSLDGNNGDDKGHVWPKLFITLSSKEKEEDFMAMKGCKLPQRPKKRAKIIQRSLLVSLLTINALFSLLALLSLCDSINYCIKRISGFGLYDWGLSEPSRLVSPGAWLTDMCQERYEVREKKSSTSKKRPRGLKAMGSMEKRLIVFLLIFLGFFWGEDDSWWLESVARKKIERVSSLCMDCMFDAVMYRVNFLLSYHHSNQSTAIPVFYQNCLSPISLISRTMSRSSFPCPGKKKCNEIPSLIPMPKRQEPLVKAWMISSGHRVMVETRYDLSNTMAHFAASSADSFPL</sequence>
<dbReference type="PANTHER" id="PTHR33130">
    <property type="entry name" value="PUTATIVE (DUF1639)-RELATED"/>
    <property type="match status" value="1"/>
</dbReference>
<name>A0AAD6LX32_9ROSI</name>
<organism evidence="2 3">
    <name type="scientific">Populus alba x Populus x berolinensis</name>
    <dbReference type="NCBI Taxonomy" id="444605"/>
    <lineage>
        <taxon>Eukaryota</taxon>
        <taxon>Viridiplantae</taxon>
        <taxon>Streptophyta</taxon>
        <taxon>Embryophyta</taxon>
        <taxon>Tracheophyta</taxon>
        <taxon>Spermatophyta</taxon>
        <taxon>Magnoliopsida</taxon>
        <taxon>eudicotyledons</taxon>
        <taxon>Gunneridae</taxon>
        <taxon>Pentapetalae</taxon>
        <taxon>rosids</taxon>
        <taxon>fabids</taxon>
        <taxon>Malpighiales</taxon>
        <taxon>Salicaceae</taxon>
        <taxon>Saliceae</taxon>
        <taxon>Populus</taxon>
    </lineage>
</organism>
<accession>A0AAD6LX32</accession>
<keyword evidence="3" id="KW-1185">Reference proteome</keyword>
<evidence type="ECO:0000313" key="3">
    <source>
        <dbReference type="Proteomes" id="UP001164929"/>
    </source>
</evidence>
<dbReference type="AlphaFoldDB" id="A0AAD6LX32"/>